<dbReference type="STRING" id="45351.A7SJL6"/>
<dbReference type="SMART" id="SM00563">
    <property type="entry name" value="PlsC"/>
    <property type="match status" value="1"/>
</dbReference>
<dbReference type="InParanoid" id="A7SJL6"/>
<keyword evidence="4" id="KW-0472">Membrane</keyword>
<protein>
    <recommendedName>
        <fullName evidence="6">Phospholipid/glycerol acyltransferase domain-containing protein</fullName>
    </recommendedName>
</protein>
<sequence>MFSLLFYLHSLRFVVVDWLVADLLAIRQGSLGRIRYILKDGLKFLPLYGFYFGQHGGIYVRRSGPRDHYHIIRKLDQLKKNNTPMWLVIFPEGTRYNIDRPESIEKSKAFAEGEGLPVLQHVLTPRTKATEASLEAVGDYIDAVYDVTIAYKGVTENPLPRTAAKGMPDFLASWGQQVHIYCHRYTPEQIPKNEEDRRTWVHKCFVEKDQILSRFYNELGGGKFPGVPRQRRLSWLRTTPYLAFWLATLAPFIFTKLGRAAYWKMWLVTGFGSVTYMALLFDKLQA</sequence>
<name>A7SJL6_NEMVE</name>
<dbReference type="GO" id="GO:0012505">
    <property type="term" value="C:endomembrane system"/>
    <property type="evidence" value="ECO:0000318"/>
    <property type="project" value="GO_Central"/>
</dbReference>
<dbReference type="Proteomes" id="UP000001593">
    <property type="component" value="Unassembled WGS sequence"/>
</dbReference>
<feature type="transmembrane region" description="Helical" evidence="4">
    <location>
        <begin position="238"/>
        <end position="255"/>
    </location>
</feature>
<feature type="signal peptide" evidence="5">
    <location>
        <begin position="1"/>
        <end position="25"/>
    </location>
</feature>
<evidence type="ECO:0000256" key="3">
    <source>
        <dbReference type="ARBA" id="ARBA00023315"/>
    </source>
</evidence>
<evidence type="ECO:0000256" key="2">
    <source>
        <dbReference type="ARBA" id="ARBA00022679"/>
    </source>
</evidence>
<dbReference type="GO" id="GO:0005783">
    <property type="term" value="C:endoplasmic reticulum"/>
    <property type="evidence" value="ECO:0000318"/>
    <property type="project" value="GO_Central"/>
</dbReference>
<dbReference type="Pfam" id="PF16076">
    <property type="entry name" value="Acyltransf_C"/>
    <property type="match status" value="1"/>
</dbReference>
<dbReference type="EMBL" id="DS469678">
    <property type="protein sequence ID" value="EDO36141.1"/>
    <property type="molecule type" value="Genomic_DNA"/>
</dbReference>
<dbReference type="GO" id="GO:0016746">
    <property type="term" value="F:acyltransferase activity"/>
    <property type="evidence" value="ECO:0000318"/>
    <property type="project" value="GO_Central"/>
</dbReference>
<evidence type="ECO:0000256" key="5">
    <source>
        <dbReference type="SAM" id="SignalP"/>
    </source>
</evidence>
<keyword evidence="4" id="KW-1133">Transmembrane helix</keyword>
<keyword evidence="3" id="KW-0012">Acyltransferase</keyword>
<keyword evidence="2" id="KW-0808">Transferase</keyword>
<reference evidence="7 8" key="1">
    <citation type="journal article" date="2007" name="Science">
        <title>Sea anemone genome reveals ancestral eumetazoan gene repertoire and genomic organization.</title>
        <authorList>
            <person name="Putnam N.H."/>
            <person name="Srivastava M."/>
            <person name="Hellsten U."/>
            <person name="Dirks B."/>
            <person name="Chapman J."/>
            <person name="Salamov A."/>
            <person name="Terry A."/>
            <person name="Shapiro H."/>
            <person name="Lindquist E."/>
            <person name="Kapitonov V.V."/>
            <person name="Jurka J."/>
            <person name="Genikhovich G."/>
            <person name="Grigoriev I.V."/>
            <person name="Lucas S.M."/>
            <person name="Steele R.E."/>
            <person name="Finnerty J.R."/>
            <person name="Technau U."/>
            <person name="Martindale M.Q."/>
            <person name="Rokhsar D.S."/>
        </authorList>
    </citation>
    <scope>NUCLEOTIDE SEQUENCE [LARGE SCALE GENOMIC DNA]</scope>
    <source>
        <strain evidence="8">CH2 X CH6</strain>
    </source>
</reference>
<dbReference type="PANTHER" id="PTHR10983">
    <property type="entry name" value="1-ACYLGLYCEROL-3-PHOSPHATE ACYLTRANSFERASE-RELATED"/>
    <property type="match status" value="1"/>
</dbReference>
<dbReference type="eggNOG" id="KOG1505">
    <property type="taxonomic scope" value="Eukaryota"/>
</dbReference>
<evidence type="ECO:0000313" key="7">
    <source>
        <dbReference type="EMBL" id="EDO36141.1"/>
    </source>
</evidence>
<dbReference type="OMA" id="PRIHINI"/>
<dbReference type="GO" id="GO:0036149">
    <property type="term" value="P:phosphatidylinositol acyl-chain remodeling"/>
    <property type="evidence" value="ECO:0000318"/>
    <property type="project" value="GO_Central"/>
</dbReference>
<evidence type="ECO:0000256" key="4">
    <source>
        <dbReference type="SAM" id="Phobius"/>
    </source>
</evidence>
<organism evidence="7 8">
    <name type="scientific">Nematostella vectensis</name>
    <name type="common">Starlet sea anemone</name>
    <dbReference type="NCBI Taxonomy" id="45351"/>
    <lineage>
        <taxon>Eukaryota</taxon>
        <taxon>Metazoa</taxon>
        <taxon>Cnidaria</taxon>
        <taxon>Anthozoa</taxon>
        <taxon>Hexacorallia</taxon>
        <taxon>Actiniaria</taxon>
        <taxon>Edwardsiidae</taxon>
        <taxon>Nematostella</taxon>
    </lineage>
</organism>
<keyword evidence="8" id="KW-1185">Reference proteome</keyword>
<dbReference type="InterPro" id="IPR032098">
    <property type="entry name" value="Acyltransf_C"/>
</dbReference>
<evidence type="ECO:0000313" key="8">
    <source>
        <dbReference type="Proteomes" id="UP000001593"/>
    </source>
</evidence>
<proteinExistence type="inferred from homology"/>
<gene>
    <name evidence="7" type="ORF">NEMVEDRAFT_v1g171297</name>
</gene>
<dbReference type="PANTHER" id="PTHR10983:SF73">
    <property type="entry name" value="1-ACYL-SN-GLYCEROL-3-PHOSPHATE ACYLTRANSFERASE EPSILON"/>
    <property type="match status" value="1"/>
</dbReference>
<dbReference type="PhylomeDB" id="A7SJL6"/>
<feature type="domain" description="Phospholipid/glycerol acyltransferase" evidence="6">
    <location>
        <begin position="3"/>
        <end position="131"/>
    </location>
</feature>
<dbReference type="HOGENOM" id="CLU_041844_2_0_1"/>
<dbReference type="Pfam" id="PF01553">
    <property type="entry name" value="Acyltransferase"/>
    <property type="match status" value="1"/>
</dbReference>
<accession>A7SJL6</accession>
<feature type="transmembrane region" description="Helical" evidence="4">
    <location>
        <begin position="261"/>
        <end position="281"/>
    </location>
</feature>
<dbReference type="CDD" id="cd07990">
    <property type="entry name" value="LPLAT_LCLAT1-like"/>
    <property type="match status" value="1"/>
</dbReference>
<feature type="chain" id="PRO_5002714453" description="Phospholipid/glycerol acyltransferase domain-containing protein" evidence="5">
    <location>
        <begin position="26"/>
        <end position="286"/>
    </location>
</feature>
<comment type="similarity">
    <text evidence="1">Belongs to the 1-acyl-sn-glycerol-3-phosphate acyltransferase family.</text>
</comment>
<evidence type="ECO:0000259" key="6">
    <source>
        <dbReference type="SMART" id="SM00563"/>
    </source>
</evidence>
<keyword evidence="5" id="KW-0732">Signal</keyword>
<evidence type="ECO:0000256" key="1">
    <source>
        <dbReference type="ARBA" id="ARBA00008655"/>
    </source>
</evidence>
<dbReference type="InterPro" id="IPR002123">
    <property type="entry name" value="Plipid/glycerol_acylTrfase"/>
</dbReference>
<dbReference type="AlphaFoldDB" id="A7SJL6"/>
<dbReference type="SUPFAM" id="SSF69593">
    <property type="entry name" value="Glycerol-3-phosphate (1)-acyltransferase"/>
    <property type="match status" value="1"/>
</dbReference>
<keyword evidence="4" id="KW-0812">Transmembrane</keyword>